<evidence type="ECO:0000256" key="1">
    <source>
        <dbReference type="SAM" id="Phobius"/>
    </source>
</evidence>
<name>A0A1B1TE82_9ARCH</name>
<feature type="transmembrane region" description="Helical" evidence="1">
    <location>
        <begin position="156"/>
        <end position="174"/>
    </location>
</feature>
<organism evidence="2">
    <name type="scientific">uncultured Poseidoniia archaeon</name>
    <dbReference type="NCBI Taxonomy" id="1697135"/>
    <lineage>
        <taxon>Archaea</taxon>
        <taxon>Methanobacteriati</taxon>
        <taxon>Thermoplasmatota</taxon>
        <taxon>Candidatus Poseidoniia</taxon>
        <taxon>environmental samples</taxon>
    </lineage>
</organism>
<feature type="transmembrane region" description="Helical" evidence="1">
    <location>
        <begin position="67"/>
        <end position="92"/>
    </location>
</feature>
<proteinExistence type="predicted"/>
<keyword evidence="1" id="KW-0812">Transmembrane</keyword>
<reference evidence="2" key="1">
    <citation type="submission" date="2014-11" db="EMBL/GenBank/DDBJ databases">
        <authorList>
            <person name="Zhu J."/>
            <person name="Qi W."/>
            <person name="Song R."/>
        </authorList>
    </citation>
    <scope>NUCLEOTIDE SEQUENCE</scope>
</reference>
<keyword evidence="1" id="KW-0472">Membrane</keyword>
<evidence type="ECO:0000313" key="2">
    <source>
        <dbReference type="EMBL" id="ANV80573.1"/>
    </source>
</evidence>
<feature type="transmembrane region" description="Helical" evidence="1">
    <location>
        <begin position="28"/>
        <end position="47"/>
    </location>
</feature>
<reference evidence="2" key="2">
    <citation type="journal article" date="2015" name="ISME J.">
        <title>A new class of marine Euryarchaeota group II from the Mediterranean deep chlorophyll maximum.</title>
        <authorList>
            <person name="Martin-Cuadrado A.B."/>
            <person name="Garcia-Heredia I."/>
            <person name="Molto A.G."/>
            <person name="Lopez-Ubeda R."/>
            <person name="Kimes N."/>
            <person name="Lopez-Garcia P."/>
            <person name="Moreira D."/>
            <person name="Rodriguez-Valera F."/>
        </authorList>
    </citation>
    <scope>NUCLEOTIDE SEQUENCE</scope>
</reference>
<sequence>MAIELGSKPWKLWRSHWKNRDSWLGTRLPIALISSIMIGAGLGYLIINKFSNWRDWEAFDPTTSLDTAIPVIPWMILPYYTLYLYYPMAALLGMKNEQSKRECVLFHQVLLILTWFVWLIFIFLPAKVDLRGSIEYEEMGIWSVFFEALHSVDTPWNAWPSLHIVQSLLTVLVVQRWYGGESRNKNLLLGILWFCWFLLAVSVMTTKQHFIWDTVTAIIISIWSWKYWFIPILEKSNDDTVIQQFEEL</sequence>
<feature type="transmembrane region" description="Helical" evidence="1">
    <location>
        <begin position="186"/>
        <end position="204"/>
    </location>
</feature>
<accession>A0A1B1TE82</accession>
<protein>
    <recommendedName>
        <fullName evidence="3">Phosphatase PAP2 family protein</fullName>
    </recommendedName>
</protein>
<dbReference type="AlphaFoldDB" id="A0A1B1TE82"/>
<feature type="transmembrane region" description="Helical" evidence="1">
    <location>
        <begin position="104"/>
        <end position="124"/>
    </location>
</feature>
<feature type="transmembrane region" description="Helical" evidence="1">
    <location>
        <begin position="210"/>
        <end position="229"/>
    </location>
</feature>
<evidence type="ECO:0008006" key="3">
    <source>
        <dbReference type="Google" id="ProtNLM"/>
    </source>
</evidence>
<keyword evidence="1" id="KW-1133">Transmembrane helix</keyword>
<dbReference type="EMBL" id="KP211893">
    <property type="protein sequence ID" value="ANV80573.1"/>
    <property type="molecule type" value="Genomic_DNA"/>
</dbReference>
<dbReference type="GO" id="GO:0016020">
    <property type="term" value="C:membrane"/>
    <property type="evidence" value="ECO:0007669"/>
    <property type="project" value="UniProtKB-SubCell"/>
</dbReference>